<keyword evidence="4" id="KW-1003">Cell membrane</keyword>
<dbReference type="RefSeq" id="WP_338236369.1">
    <property type="nucleotide sequence ID" value="NZ_BQKE01000001.1"/>
</dbReference>
<reference evidence="10 11" key="1">
    <citation type="submission" date="2021-12" db="EMBL/GenBank/DDBJ databases">
        <title>Genome sequencing of bacteria with rrn-lacking chromosome and rrn-plasmid.</title>
        <authorList>
            <person name="Anda M."/>
            <person name="Iwasaki W."/>
        </authorList>
    </citation>
    <scope>NUCLEOTIDE SEQUENCE [LARGE SCALE GENOMIC DNA]</scope>
    <source>
        <strain evidence="10 11">NBRC 15940</strain>
    </source>
</reference>
<sequence length="428" mass="46343">MAKLYNKNTTTRDTIILGFAFFATMFGAGNLIFPLGLGHASGSDWTTAALGYLSSDVGLTILGVIAIFKAGGSSLKMGEKVHPKFGLFIEGIIIICLGPLIAIPRNGALTYELVFQNTIPGLSPLMFAAIYFSITLFFVIKPTGIMEKIGKYLAPTLIGLVAIIIFKGVFFPINEIAEPSLEGDIFRKGFLEGYQTMDALGTVFMGAVLIAALHEKGYTDKKKIIKIGVNAGLIAGGLLGFVYGGVLFLASNMSGQMPAEASRPDLLANLIQQILGAEGKFMMDIVIAVACLSTSIALTAITGNFFEKHSNGKIPYKPVVIITVIISIFLTSIGLDKIIVFAGPILSILYPVTISLILLYIFDRFIIFNWIYPIAIFGVLIYSIHDTLTGMGLIPIDIFGIPSWLWMVVCFSALLLPIRTFRQQLVKK</sequence>
<proteinExistence type="inferred from homology"/>
<comment type="similarity">
    <text evidence="2">Belongs to the branched chain amino acid transporter family.</text>
</comment>
<feature type="transmembrane region" description="Helical" evidence="9">
    <location>
        <begin position="225"/>
        <end position="250"/>
    </location>
</feature>
<keyword evidence="8 9" id="KW-0472">Membrane</keyword>
<evidence type="ECO:0000256" key="1">
    <source>
        <dbReference type="ARBA" id="ARBA00004651"/>
    </source>
</evidence>
<feature type="transmembrane region" description="Helical" evidence="9">
    <location>
        <begin position="49"/>
        <end position="72"/>
    </location>
</feature>
<keyword evidence="11" id="KW-1185">Reference proteome</keyword>
<feature type="transmembrane region" description="Helical" evidence="9">
    <location>
        <begin position="84"/>
        <end position="102"/>
    </location>
</feature>
<evidence type="ECO:0000256" key="7">
    <source>
        <dbReference type="ARBA" id="ARBA00022989"/>
    </source>
</evidence>
<evidence type="ECO:0000256" key="3">
    <source>
        <dbReference type="ARBA" id="ARBA00022448"/>
    </source>
</evidence>
<keyword evidence="3" id="KW-0813">Transport</keyword>
<evidence type="ECO:0000313" key="11">
    <source>
        <dbReference type="Proteomes" id="UP001310022"/>
    </source>
</evidence>
<dbReference type="GO" id="GO:0005304">
    <property type="term" value="F:L-valine transmembrane transporter activity"/>
    <property type="evidence" value="ECO:0007669"/>
    <property type="project" value="TreeGrafter"/>
</dbReference>
<feature type="transmembrane region" description="Helical" evidence="9">
    <location>
        <begin position="404"/>
        <end position="421"/>
    </location>
</feature>
<evidence type="ECO:0000256" key="2">
    <source>
        <dbReference type="ARBA" id="ARBA00008540"/>
    </source>
</evidence>
<feature type="transmembrane region" description="Helical" evidence="9">
    <location>
        <begin position="15"/>
        <end position="37"/>
    </location>
</feature>
<comment type="subcellular location">
    <subcellularLocation>
        <location evidence="1">Cell membrane</location>
        <topology evidence="1">Multi-pass membrane protein</topology>
    </subcellularLocation>
</comment>
<evidence type="ECO:0000256" key="4">
    <source>
        <dbReference type="ARBA" id="ARBA00022475"/>
    </source>
</evidence>
<dbReference type="PANTHER" id="PTHR30588">
    <property type="entry name" value="BRANCHED-CHAIN AMINO ACID TRANSPORT SYSTEM 2 CARRIER PROTEIN"/>
    <property type="match status" value="1"/>
</dbReference>
<gene>
    <name evidence="10" type="primary">brnQ_1</name>
    <name evidence="10" type="ORF">PEDI_12160</name>
</gene>
<dbReference type="GO" id="GO:0015188">
    <property type="term" value="F:L-isoleucine transmembrane transporter activity"/>
    <property type="evidence" value="ECO:0007669"/>
    <property type="project" value="TreeGrafter"/>
</dbReference>
<dbReference type="GO" id="GO:0005886">
    <property type="term" value="C:plasma membrane"/>
    <property type="evidence" value="ECO:0007669"/>
    <property type="project" value="UniProtKB-SubCell"/>
</dbReference>
<protein>
    <submittedName>
        <fullName evidence="10">Branched-chain amino acid ABC transporter substrate-binding protein</fullName>
    </submittedName>
</protein>
<dbReference type="AlphaFoldDB" id="A0AAN4VWS7"/>
<dbReference type="Proteomes" id="UP001310022">
    <property type="component" value="Unassembled WGS sequence"/>
</dbReference>
<evidence type="ECO:0000256" key="5">
    <source>
        <dbReference type="ARBA" id="ARBA00022692"/>
    </source>
</evidence>
<comment type="caution">
    <text evidence="10">The sequence shown here is derived from an EMBL/GenBank/DDBJ whole genome shotgun (WGS) entry which is preliminary data.</text>
</comment>
<feature type="transmembrane region" description="Helical" evidence="9">
    <location>
        <begin position="285"/>
        <end position="306"/>
    </location>
</feature>
<accession>A0AAN4VWS7</accession>
<keyword evidence="6" id="KW-0029">Amino-acid transport</keyword>
<evidence type="ECO:0000313" key="10">
    <source>
        <dbReference type="EMBL" id="GJM60664.1"/>
    </source>
</evidence>
<feature type="transmembrane region" description="Helical" evidence="9">
    <location>
        <begin position="152"/>
        <end position="173"/>
    </location>
</feature>
<evidence type="ECO:0000256" key="8">
    <source>
        <dbReference type="ARBA" id="ARBA00023136"/>
    </source>
</evidence>
<dbReference type="GO" id="GO:0015820">
    <property type="term" value="P:L-leucine transport"/>
    <property type="evidence" value="ECO:0007669"/>
    <property type="project" value="TreeGrafter"/>
</dbReference>
<evidence type="ECO:0000256" key="6">
    <source>
        <dbReference type="ARBA" id="ARBA00022970"/>
    </source>
</evidence>
<feature type="transmembrane region" description="Helical" evidence="9">
    <location>
        <begin position="122"/>
        <end position="140"/>
    </location>
</feature>
<feature type="transmembrane region" description="Helical" evidence="9">
    <location>
        <begin position="193"/>
        <end position="213"/>
    </location>
</feature>
<dbReference type="GO" id="GO:0015190">
    <property type="term" value="F:L-leucine transmembrane transporter activity"/>
    <property type="evidence" value="ECO:0007669"/>
    <property type="project" value="TreeGrafter"/>
</dbReference>
<feature type="transmembrane region" description="Helical" evidence="9">
    <location>
        <begin position="341"/>
        <end position="362"/>
    </location>
</feature>
<feature type="transmembrane region" description="Helical" evidence="9">
    <location>
        <begin position="367"/>
        <end position="384"/>
    </location>
</feature>
<name>A0AAN4VWS7_9BACT</name>
<dbReference type="GO" id="GO:0015818">
    <property type="term" value="P:isoleucine transport"/>
    <property type="evidence" value="ECO:0007669"/>
    <property type="project" value="TreeGrafter"/>
</dbReference>
<dbReference type="Pfam" id="PF05525">
    <property type="entry name" value="Branch_AA_trans"/>
    <property type="match status" value="1"/>
</dbReference>
<dbReference type="InterPro" id="IPR004685">
    <property type="entry name" value="Brnchd-chn_aa_trnsp_Livcs"/>
</dbReference>
<evidence type="ECO:0000256" key="9">
    <source>
        <dbReference type="SAM" id="Phobius"/>
    </source>
</evidence>
<dbReference type="EMBL" id="BQKE01000001">
    <property type="protein sequence ID" value="GJM60664.1"/>
    <property type="molecule type" value="Genomic_DNA"/>
</dbReference>
<keyword evidence="5 9" id="KW-0812">Transmembrane</keyword>
<dbReference type="PANTHER" id="PTHR30588:SF0">
    <property type="entry name" value="BRANCHED-CHAIN AMINO ACID PERMEASE BRNQ"/>
    <property type="match status" value="1"/>
</dbReference>
<dbReference type="NCBIfam" id="TIGR00796">
    <property type="entry name" value="livcs"/>
    <property type="match status" value="1"/>
</dbReference>
<feature type="transmembrane region" description="Helical" evidence="9">
    <location>
        <begin position="318"/>
        <end position="335"/>
    </location>
</feature>
<keyword evidence="7 9" id="KW-1133">Transmembrane helix</keyword>
<organism evidence="10 11">
    <name type="scientific">Persicobacter diffluens</name>
    <dbReference type="NCBI Taxonomy" id="981"/>
    <lineage>
        <taxon>Bacteria</taxon>
        <taxon>Pseudomonadati</taxon>
        <taxon>Bacteroidota</taxon>
        <taxon>Cytophagia</taxon>
        <taxon>Cytophagales</taxon>
        <taxon>Persicobacteraceae</taxon>
        <taxon>Persicobacter</taxon>
    </lineage>
</organism>